<proteinExistence type="predicted"/>
<evidence type="ECO:0000313" key="2">
    <source>
        <dbReference type="Proteomes" id="UP000663828"/>
    </source>
</evidence>
<dbReference type="GO" id="GO:0008202">
    <property type="term" value="P:steroid metabolic process"/>
    <property type="evidence" value="ECO:0007669"/>
    <property type="project" value="TreeGrafter"/>
</dbReference>
<accession>A0A814S2E7</accession>
<dbReference type="SUPFAM" id="SSF51735">
    <property type="entry name" value="NAD(P)-binding Rossmann-fold domains"/>
    <property type="match status" value="1"/>
</dbReference>
<protein>
    <submittedName>
        <fullName evidence="1">Uncharacterized protein</fullName>
    </submittedName>
</protein>
<dbReference type="EMBL" id="CAJNOR010001433">
    <property type="protein sequence ID" value="CAF1142286.1"/>
    <property type="molecule type" value="Genomic_DNA"/>
</dbReference>
<dbReference type="PANTHER" id="PTHR43313">
    <property type="entry name" value="SHORT-CHAIN DEHYDROGENASE/REDUCTASE FAMILY 9C"/>
    <property type="match status" value="1"/>
</dbReference>
<name>A0A814S2E7_ADIRI</name>
<dbReference type="PANTHER" id="PTHR43313:SF1">
    <property type="entry name" value="3BETA-HYDROXYSTEROID DEHYDROGENASE DHS-16"/>
    <property type="match status" value="1"/>
</dbReference>
<dbReference type="AlphaFoldDB" id="A0A814S2E7"/>
<keyword evidence="2" id="KW-1185">Reference proteome</keyword>
<dbReference type="GO" id="GO:0016491">
    <property type="term" value="F:oxidoreductase activity"/>
    <property type="evidence" value="ECO:0007669"/>
    <property type="project" value="TreeGrafter"/>
</dbReference>
<dbReference type="Proteomes" id="UP000663828">
    <property type="component" value="Unassembled WGS sequence"/>
</dbReference>
<dbReference type="PRINTS" id="PR00081">
    <property type="entry name" value="GDHRDH"/>
</dbReference>
<organism evidence="1 2">
    <name type="scientific">Adineta ricciae</name>
    <name type="common">Rotifer</name>
    <dbReference type="NCBI Taxonomy" id="249248"/>
    <lineage>
        <taxon>Eukaryota</taxon>
        <taxon>Metazoa</taxon>
        <taxon>Spiralia</taxon>
        <taxon>Gnathifera</taxon>
        <taxon>Rotifera</taxon>
        <taxon>Eurotatoria</taxon>
        <taxon>Bdelloidea</taxon>
        <taxon>Adinetida</taxon>
        <taxon>Adinetidae</taxon>
        <taxon>Adineta</taxon>
    </lineage>
</organism>
<comment type="caution">
    <text evidence="1">The sequence shown here is derived from an EMBL/GenBank/DDBJ whole genome shotgun (WGS) entry which is preliminary data.</text>
</comment>
<reference evidence="1" key="1">
    <citation type="submission" date="2021-02" db="EMBL/GenBank/DDBJ databases">
        <authorList>
            <person name="Nowell W R."/>
        </authorList>
    </citation>
    <scope>NUCLEOTIDE SEQUENCE</scope>
</reference>
<dbReference type="Pfam" id="PF00106">
    <property type="entry name" value="adh_short"/>
    <property type="match status" value="2"/>
</dbReference>
<dbReference type="InterPro" id="IPR002347">
    <property type="entry name" value="SDR_fam"/>
</dbReference>
<dbReference type="InterPro" id="IPR036291">
    <property type="entry name" value="NAD(P)-bd_dom_sf"/>
</dbReference>
<evidence type="ECO:0000313" key="1">
    <source>
        <dbReference type="EMBL" id="CAF1142286.1"/>
    </source>
</evidence>
<dbReference type="Gene3D" id="3.40.50.720">
    <property type="entry name" value="NAD(P)-binding Rossmann-like Domain"/>
    <property type="match status" value="2"/>
</dbReference>
<sequence length="262" mass="29395">MVACFLLSTAIILYVGYRLYRHFVPTPNIDPKGKYVLISGCDTGFGNRLALELDKHGFNVLAGVYSTDNVTSLKDKLSSRATVFRLDITKQEDIDAALELVQTGYLAGPGMASYCASKYAFEAFSDCLRREMIPWNLRVSIIEPGFMRTPIIENLVKPFPEFLGALSNDAQQRWGEPYIKSYHTKLDNKELTKRAEDPIKVVQALQHAVMNTAPEIRYRPGIQSSLIFFPLSMLPAAFVDYLLGNMRSSDIIPASVQSQIRD</sequence>
<gene>
    <name evidence="1" type="ORF">XAT740_LOCUS20489</name>
</gene>